<reference evidence="1 2" key="1">
    <citation type="journal article" date="2023" name="Life. Sci Alliance">
        <title>Evolutionary insights into 3D genome organization and epigenetic landscape of Vigna mungo.</title>
        <authorList>
            <person name="Junaid A."/>
            <person name="Singh B."/>
            <person name="Bhatia S."/>
        </authorList>
    </citation>
    <scope>NUCLEOTIDE SEQUENCE [LARGE SCALE GENOMIC DNA]</scope>
    <source>
        <strain evidence="1">Urdbean</strain>
    </source>
</reference>
<dbReference type="PANTHER" id="PTHR11439:SF467">
    <property type="entry name" value="INTEGRASE CATALYTIC DOMAIN-CONTAINING PROTEIN"/>
    <property type="match status" value="1"/>
</dbReference>
<protein>
    <recommendedName>
        <fullName evidence="3">Retrovirus-related Pol polyprotein from transposon TNT 1-94</fullName>
    </recommendedName>
</protein>
<accession>A0AAQ3NDW5</accession>
<dbReference type="AlphaFoldDB" id="A0AAQ3NDW5"/>
<sequence length="141" mass="16116">MKDLGPAKKILGMQIMRDKQKGVLQLSQAEYINRVLQRFNMEKAKRDSTPLASHFRLSKDQSPQTKEEEEIMAKILYASSIGSLMYAMVCTRPDIGYAVGVVSRFMSNPGKAHWEAVKWILRYLRGNKEKCLCFSKGELKV</sequence>
<proteinExistence type="predicted"/>
<dbReference type="Proteomes" id="UP001374535">
    <property type="component" value="Chromosome 6"/>
</dbReference>
<dbReference type="EMBL" id="CP144695">
    <property type="protein sequence ID" value="WVZ08445.1"/>
    <property type="molecule type" value="Genomic_DNA"/>
</dbReference>
<organism evidence="1 2">
    <name type="scientific">Vigna mungo</name>
    <name type="common">Black gram</name>
    <name type="synonym">Phaseolus mungo</name>
    <dbReference type="NCBI Taxonomy" id="3915"/>
    <lineage>
        <taxon>Eukaryota</taxon>
        <taxon>Viridiplantae</taxon>
        <taxon>Streptophyta</taxon>
        <taxon>Embryophyta</taxon>
        <taxon>Tracheophyta</taxon>
        <taxon>Spermatophyta</taxon>
        <taxon>Magnoliopsida</taxon>
        <taxon>eudicotyledons</taxon>
        <taxon>Gunneridae</taxon>
        <taxon>Pentapetalae</taxon>
        <taxon>rosids</taxon>
        <taxon>fabids</taxon>
        <taxon>Fabales</taxon>
        <taxon>Fabaceae</taxon>
        <taxon>Papilionoideae</taxon>
        <taxon>50 kb inversion clade</taxon>
        <taxon>NPAAA clade</taxon>
        <taxon>indigoferoid/millettioid clade</taxon>
        <taxon>Phaseoleae</taxon>
        <taxon>Vigna</taxon>
    </lineage>
</organism>
<evidence type="ECO:0000313" key="2">
    <source>
        <dbReference type="Proteomes" id="UP001374535"/>
    </source>
</evidence>
<dbReference type="PANTHER" id="PTHR11439">
    <property type="entry name" value="GAG-POL-RELATED RETROTRANSPOSON"/>
    <property type="match status" value="1"/>
</dbReference>
<keyword evidence="2" id="KW-1185">Reference proteome</keyword>
<evidence type="ECO:0008006" key="3">
    <source>
        <dbReference type="Google" id="ProtNLM"/>
    </source>
</evidence>
<name>A0AAQ3NDW5_VIGMU</name>
<gene>
    <name evidence="1" type="ORF">V8G54_021791</name>
</gene>
<evidence type="ECO:0000313" key="1">
    <source>
        <dbReference type="EMBL" id="WVZ08445.1"/>
    </source>
</evidence>